<feature type="compositionally biased region" description="Basic and acidic residues" evidence="1">
    <location>
        <begin position="152"/>
        <end position="189"/>
    </location>
</feature>
<feature type="region of interest" description="Disordered" evidence="1">
    <location>
        <begin position="1221"/>
        <end position="1259"/>
    </location>
</feature>
<feature type="compositionally biased region" description="Polar residues" evidence="1">
    <location>
        <begin position="220"/>
        <end position="230"/>
    </location>
</feature>
<feature type="domain" description="MGA conserved" evidence="2">
    <location>
        <begin position="794"/>
        <end position="843"/>
    </location>
</feature>
<feature type="compositionally biased region" description="Basic residues" evidence="1">
    <location>
        <begin position="1055"/>
        <end position="1065"/>
    </location>
</feature>
<keyword evidence="3" id="KW-1185">Reference proteome</keyword>
<reference evidence="4 5" key="1">
    <citation type="submission" date="2025-04" db="UniProtKB">
        <authorList>
            <consortium name="RefSeq"/>
        </authorList>
    </citation>
    <scope>IDENTIFICATION</scope>
    <source>
        <strain evidence="3">14028-0561.14</strain>
    </source>
</reference>
<dbReference type="Proteomes" id="UP001652661">
    <property type="component" value="Chromosome 2R"/>
</dbReference>
<name>A0A6P4I2K4_DROKI</name>
<evidence type="ECO:0000313" key="3">
    <source>
        <dbReference type="Proteomes" id="UP001652661"/>
    </source>
</evidence>
<dbReference type="OMA" id="CADMIND"/>
<feature type="region of interest" description="Disordered" evidence="1">
    <location>
        <begin position="151"/>
        <end position="263"/>
    </location>
</feature>
<protein>
    <submittedName>
        <fullName evidence="4 5">Uncharacterized protein LOC108070824</fullName>
    </submittedName>
</protein>
<feature type="compositionally biased region" description="Basic and acidic residues" evidence="1">
    <location>
        <begin position="1066"/>
        <end position="1099"/>
    </location>
</feature>
<dbReference type="RefSeq" id="XP_017016926.1">
    <property type="nucleotide sequence ID" value="XM_017161437.1"/>
</dbReference>
<feature type="region of interest" description="Disordered" evidence="1">
    <location>
        <begin position="1479"/>
        <end position="1556"/>
    </location>
</feature>
<feature type="compositionally biased region" description="Low complexity" evidence="1">
    <location>
        <begin position="1529"/>
        <end position="1540"/>
    </location>
</feature>
<feature type="compositionally biased region" description="Basic and acidic residues" evidence="1">
    <location>
        <begin position="738"/>
        <end position="761"/>
    </location>
</feature>
<evidence type="ECO:0000256" key="1">
    <source>
        <dbReference type="SAM" id="MobiDB-lite"/>
    </source>
</evidence>
<dbReference type="RefSeq" id="XP_017016927.1">
    <property type="nucleotide sequence ID" value="XM_017161438.1"/>
</dbReference>
<evidence type="ECO:0000313" key="4">
    <source>
        <dbReference type="RefSeq" id="XP_017016926.1"/>
    </source>
</evidence>
<evidence type="ECO:0000313" key="5">
    <source>
        <dbReference type="RefSeq" id="XP_017016927.1"/>
    </source>
</evidence>
<feature type="compositionally biased region" description="Polar residues" evidence="1">
    <location>
        <begin position="238"/>
        <end position="251"/>
    </location>
</feature>
<gene>
    <name evidence="4 5" type="primary">LOC108070824</name>
</gene>
<feature type="region of interest" description="Disordered" evidence="1">
    <location>
        <begin position="2200"/>
        <end position="2231"/>
    </location>
</feature>
<reference evidence="3" key="2">
    <citation type="submission" date="2025-05" db="UniProtKB">
        <authorList>
            <consortium name="RefSeq"/>
        </authorList>
    </citation>
    <scope>NUCLEOTIDE SEQUENCE [LARGE SCALE GENOMIC DNA]</scope>
    <source>
        <strain evidence="3">14028-0561.14</strain>
    </source>
</reference>
<organism evidence="3 5">
    <name type="scientific">Drosophila kikkawai</name>
    <name type="common">Fruit fly</name>
    <dbReference type="NCBI Taxonomy" id="30033"/>
    <lineage>
        <taxon>Eukaryota</taxon>
        <taxon>Metazoa</taxon>
        <taxon>Ecdysozoa</taxon>
        <taxon>Arthropoda</taxon>
        <taxon>Hexapoda</taxon>
        <taxon>Insecta</taxon>
        <taxon>Pterygota</taxon>
        <taxon>Neoptera</taxon>
        <taxon>Endopterygota</taxon>
        <taxon>Diptera</taxon>
        <taxon>Brachycera</taxon>
        <taxon>Muscomorpha</taxon>
        <taxon>Ephydroidea</taxon>
        <taxon>Drosophilidae</taxon>
        <taxon>Drosophila</taxon>
        <taxon>Sophophora</taxon>
    </lineage>
</organism>
<feature type="compositionally biased region" description="Basic and acidic residues" evidence="1">
    <location>
        <begin position="252"/>
        <end position="261"/>
    </location>
</feature>
<feature type="compositionally biased region" description="Low complexity" evidence="1">
    <location>
        <begin position="2200"/>
        <end position="2210"/>
    </location>
</feature>
<dbReference type="InterPro" id="IPR032060">
    <property type="entry name" value="MGA_dom"/>
</dbReference>
<feature type="region of interest" description="Disordered" evidence="1">
    <location>
        <begin position="1050"/>
        <end position="1099"/>
    </location>
</feature>
<feature type="compositionally biased region" description="Polar residues" evidence="1">
    <location>
        <begin position="1979"/>
        <end position="1998"/>
    </location>
</feature>
<feature type="region of interest" description="Disordered" evidence="1">
    <location>
        <begin position="1976"/>
        <end position="2065"/>
    </location>
</feature>
<dbReference type="OrthoDB" id="6119313at2759"/>
<proteinExistence type="predicted"/>
<feature type="compositionally biased region" description="Basic and acidic residues" evidence="1">
    <location>
        <begin position="206"/>
        <end position="218"/>
    </location>
</feature>
<evidence type="ECO:0000259" key="2">
    <source>
        <dbReference type="Pfam" id="PF16059"/>
    </source>
</evidence>
<dbReference type="Pfam" id="PF16059">
    <property type="entry name" value="MGA_dom"/>
    <property type="match status" value="1"/>
</dbReference>
<sequence length="2231" mass="248045">MTNELPPIILKGKELIKYRHLKRKYPVSQAFLHRNWWNAKRFITYALRAHCVLRTYAWRRRRSHRVRLVRRVRILLFDPRLKGMIKRRLQNVRQWSSSLVGHYKKMGRIEEYEEMELYSVPEPLAAEEVTKQMKEQLELLKSGKRGLSLMEDTNRNVEVLSEKPAESDSEGDLERESETTEPIAEKTDEADTVEEESNAPEPMETDIAKSKEADERTPKKSSAQTTTQDEAPTPPTPSKEQSNQTSTCSSAERQEKSEKAGGSKFLDMLISKVRVKTFAREDNIPSETSGTALPVVFEDDGSEDFVGFDESVHQPGMLLTPLVPQNCKTLDRNSAFVSDTLDAYMREHYSNDSGQEEKDKLLEPMGHDGQVTSHSMPPPMDMPAVPEALQRLRTVAERRQYLQRCKNQKMAIINNEANIYRELQRKQRQRKVKIGAMQALQAPDSQMPFTRQGWQAASYVATENSKYYYQVMQVDGAMVRLPGARGNNLQREKNPYLSHLTRRELASLKCSDQCMDARIQEELTVIPTEAALPRNPKILNQFPLPAIFRPCPLSKKPLQRPLDDDTAALLLAGGSMAVVSMPNVQLDVMPEVGRPLDEIAKRYLQHILPHHDITREWAEFSVSTLQQPPVCMKDAEEQASQTPAGRRKSFTFVIPYLNDRNHILVRRVVDRSEELDASFNEIPEKLQEFTFRSKLPLEPDSELLACADMINDMINTVAISCSENSFISEDPDAATESSNRERSSELGLTKDEGGKESEKLAGGKTKRLPNKQKRLANELRRLNATIIDAAARNADANKPCIKDHCQLGCLCASLAGTELPLRDHCGRPECVLECRCLGADQARVMRVEAADGLGISNDEAFNLRRKATARLAKMEKDFTSTLVLCDNETLLINDSQGDKKRRCTKAPKRYEDFDDTDMFEEQEIEVVSPTSKKQKKLAAAAAAAAATAAAAAAAAANAKIKSPILKERCTVKDTDLAQLKHCSVGLRRLTDIDNLATFCMTHQLYNCFCGGDSTEGKPVVIEKEQWNTTVAHFNPDLAVRAHYSFERQTEELPAKKKGGKEKKLKGKTELKPKIESDSDIPKSEKKEPKTDTKEDLKSREKANLFGDECPIQRSIELDTIFSYFRSRPHICRRAISVPKNSYQRLNQRRAERVRHYIERQETPETRELLMSRISGAITHYRKEIDRQRKRELGRKQVGINVPPVIEVRDDSDGSEVSSLLLKRSAEKSTKGQKPSKRMKLQVEESPAPAPEPQSPRKSDIQVPRIAACYSLNAASVDVLGSGMTNNASAVAMSVNSTNETDSPKFRSFYNEVVKNMNTLVSKKMQDIDLALQRESKIIPVPNEEILCIIKWTNFLAAFESGFVYIWIVQMKTHNFLAATITNQMPTVCGAIGVVNTRFATDQRSLPLMASLLIEGKRNENTNRLAVVMQGRKSYWLVKGFLRLMEGNACTKPTPQTHPLLTRKINVLCSLLVKQRVREHQRKVQPGGGEASSSTCTSPVPEAQRLPNKRKLKAAPGGGASDAEPQRAEATSSSTAVASSRPTPPPPVAPPSASRKTSTLGISNIEFRKVSHSDVDELQIPELHDYDHRWVVLDIFDDFSHIFVPACGDMISLTRIHTVMRMSAESQKVVRLQFFPNAPYDAFVTPSSKKKIYFGPLHLDMPPPVLLLLQSVDRKMMTREAYQKDHGIPVQRHRRSMAFWVLHLNGQVHFEIEDESTTAKLEATQPIKIPSHLSVEISSKVEKQTTNSFPPVVIIDSDEEEEEEEEDDDDQLVAGQLVDADEQPTVTQIKQEHPRMNFTIQTVPTSGALQITAAEAVAPPPSSPPKDVTTCQLSGGFMPFISKVPAKEGEPSANTTTTQYLTPQVQLTKSLLNAATSSSSAAHPPAAKISRPSAPLTKINESLQELLSSGNTVTPGGITITKLDNCRDTKMGCQQNNETIVKIGSKRTMSGMAKQPASKAMPSVLKGASAGTSILRKPGTTATVKATPPAQQSRQQQHPGAQPTAGVKLYPRPSVQGQRQSMPAIASPIVKSVGPRQTLPTKPMAASSVGQRKSLPTKPMAASSVSTPKLSVAGTIEPSSRLSLPNTKLLTTGERQSLPVKVASKPAVRPDQASPTTTQRAKGTDCSYGVIGAKGLPRYRVKVIGSDIIVKIPDHEVVHFKSFMAASGFLNSHLANIPEFKALLPADWKFLPLKPTAKPQQQQQVSVVKQPATESHVPSKNQHNPASIIIED</sequence>
<feature type="region of interest" description="Disordered" evidence="1">
    <location>
        <begin position="2101"/>
        <end position="2121"/>
    </location>
</feature>
<feature type="compositionally biased region" description="Polar residues" evidence="1">
    <location>
        <begin position="2211"/>
        <end position="2224"/>
    </location>
</feature>
<accession>A0A6P4I2K4</accession>
<feature type="region of interest" description="Disordered" evidence="1">
    <location>
        <begin position="729"/>
        <end position="771"/>
    </location>
</feature>